<evidence type="ECO:0000313" key="1">
    <source>
        <dbReference type="EMBL" id="CAL5137707.1"/>
    </source>
</evidence>
<accession>A0AAV2TQP3</accession>
<proteinExistence type="predicted"/>
<gene>
    <name evidence="1" type="ORF">CDAUBV1_LOCUS11977</name>
</gene>
<evidence type="ECO:0000313" key="2">
    <source>
        <dbReference type="Proteomes" id="UP001497525"/>
    </source>
</evidence>
<sequence>MGWIVVFTIHWEPIRVPNQKSMQTVGPIISIKIFHFMREIIRCSTSDFSPKLLTTSSAPKYFCNEINDHVVKKITAKIIATFMIQQWYENILIRPVSPVHSVRL</sequence>
<dbReference type="Proteomes" id="UP001497525">
    <property type="component" value="Unassembled WGS sequence"/>
</dbReference>
<protein>
    <submittedName>
        <fullName evidence="1">Uncharacterized protein</fullName>
    </submittedName>
</protein>
<comment type="caution">
    <text evidence="1">The sequence shown here is derived from an EMBL/GenBank/DDBJ whole genome shotgun (WGS) entry which is preliminary data.</text>
</comment>
<dbReference type="AlphaFoldDB" id="A0AAV2TQP3"/>
<organism evidence="1 2">
    <name type="scientific">Calicophoron daubneyi</name>
    <name type="common">Rumen fluke</name>
    <name type="synonym">Paramphistomum daubneyi</name>
    <dbReference type="NCBI Taxonomy" id="300641"/>
    <lineage>
        <taxon>Eukaryota</taxon>
        <taxon>Metazoa</taxon>
        <taxon>Spiralia</taxon>
        <taxon>Lophotrochozoa</taxon>
        <taxon>Platyhelminthes</taxon>
        <taxon>Trematoda</taxon>
        <taxon>Digenea</taxon>
        <taxon>Plagiorchiida</taxon>
        <taxon>Pronocephalata</taxon>
        <taxon>Paramphistomoidea</taxon>
        <taxon>Paramphistomidae</taxon>
        <taxon>Calicophoron</taxon>
    </lineage>
</organism>
<name>A0AAV2TQP3_CALDB</name>
<dbReference type="EMBL" id="CAXLJL010000423">
    <property type="protein sequence ID" value="CAL5137707.1"/>
    <property type="molecule type" value="Genomic_DNA"/>
</dbReference>
<reference evidence="1" key="1">
    <citation type="submission" date="2024-06" db="EMBL/GenBank/DDBJ databases">
        <authorList>
            <person name="Liu X."/>
            <person name="Lenzi L."/>
            <person name="Haldenby T S."/>
            <person name="Uol C."/>
        </authorList>
    </citation>
    <scope>NUCLEOTIDE SEQUENCE</scope>
</reference>